<evidence type="ECO:0000313" key="5">
    <source>
        <dbReference type="Proteomes" id="UP000663929"/>
    </source>
</evidence>
<dbReference type="RefSeq" id="WP_237378035.1">
    <property type="nucleotide sequence ID" value="NZ_CP071793.1"/>
</dbReference>
<dbReference type="GO" id="GO:0004222">
    <property type="term" value="F:metalloendopeptidase activity"/>
    <property type="evidence" value="ECO:0007669"/>
    <property type="project" value="InterPro"/>
</dbReference>
<dbReference type="InterPro" id="IPR000601">
    <property type="entry name" value="PKD_dom"/>
</dbReference>
<dbReference type="Gene3D" id="3.40.390.10">
    <property type="entry name" value="Collagenase (Catalytic Domain)"/>
    <property type="match status" value="1"/>
</dbReference>
<dbReference type="AlphaFoldDB" id="A0A8A4THT5"/>
<dbReference type="PANTHER" id="PTHR11905:SF159">
    <property type="entry name" value="ADAM METALLOPROTEASE"/>
    <property type="match status" value="1"/>
</dbReference>
<dbReference type="InterPro" id="IPR022409">
    <property type="entry name" value="PKD/Chitinase_dom"/>
</dbReference>
<dbReference type="Gene3D" id="2.60.120.380">
    <property type="match status" value="2"/>
</dbReference>
<evidence type="ECO:0000259" key="2">
    <source>
        <dbReference type="PROSITE" id="PS50093"/>
    </source>
</evidence>
<dbReference type="PANTHER" id="PTHR11905">
    <property type="entry name" value="ADAM A DISINTEGRIN AND METALLOPROTEASE DOMAIN"/>
    <property type="match status" value="1"/>
</dbReference>
<organism evidence="4 5">
    <name type="scientific">Sulfidibacter corallicola</name>
    <dbReference type="NCBI Taxonomy" id="2818388"/>
    <lineage>
        <taxon>Bacteria</taxon>
        <taxon>Pseudomonadati</taxon>
        <taxon>Acidobacteriota</taxon>
        <taxon>Holophagae</taxon>
        <taxon>Acanthopleuribacterales</taxon>
        <taxon>Acanthopleuribacteraceae</taxon>
        <taxon>Sulfidibacter</taxon>
    </lineage>
</organism>
<dbReference type="SMART" id="SM00089">
    <property type="entry name" value="PKD"/>
    <property type="match status" value="1"/>
</dbReference>
<dbReference type="Proteomes" id="UP000663929">
    <property type="component" value="Chromosome"/>
</dbReference>
<dbReference type="SUPFAM" id="SSF49299">
    <property type="entry name" value="PKD domain"/>
    <property type="match status" value="1"/>
</dbReference>
<comment type="cofactor">
    <cofactor evidence="1">
        <name>Ca(2+)</name>
        <dbReference type="ChEBI" id="CHEBI:29108"/>
    </cofactor>
</comment>
<dbReference type="EMBL" id="CP071793">
    <property type="protein sequence ID" value="QTD48381.1"/>
    <property type="molecule type" value="Genomic_DNA"/>
</dbReference>
<name>A0A8A4THT5_SULCO</name>
<dbReference type="CDD" id="cd00146">
    <property type="entry name" value="PKD"/>
    <property type="match status" value="1"/>
</dbReference>
<sequence>MSFVCSIFFFVQLPFASAGELLSVAEKVTHKYDAGTEFPVASPLSADSDQSHPLHWGKRAPVADARWLSPDHDQLAALVEEGPEHLRLQLPLPATENKMARELSLDLVRAKVLSDDFVATTSEGALVDYVDGVHYRGIVDGREDTMVAISLYEDKVMAVIHTPEDGDMVLGPYRDDLRVDRHVFYKTGDLTDNQVFICGAQEGPNYHEEVAEILANENRTALVDNCVQVYLECDYALYQERGSNVNQTLNWVTGMYNVVAAIYQNEQITTTIKETKVWTTRDSYSRSSSSQALNQFQGTNHNSDLAHLLARGGSGLGGVAWVNVLCNSNYGYAYSNIGSSYSNLPNYSWTVGVVAHEMGHNLGSPHTHSCSWPGGALDNCYTPEGNCSPGPAPPSSGGTVMSYCHLTSAGIDLTTGFGPVPGNLIRNRVSGASCLTTCGGGGENNPPSAGFTSATSGLTASFTDTSSDSDGTIASRSWNFGDGGTSSATNPNHTYASAGTYTVTLTVTDDDGASDTHSASVTVTDGGGGGGDELQNGVPVSGLSAGTGTWLRYTIQVPAGATNLTFALRGNDPDADMYIRRGSEPSRSQFDCRSWSSSSNETCTFDTPDSGVWHVGIYAYSSFAGLTLTASFDEDTGGDCADGGSVSNISDSRGSWEHYRFEVPECASSLVVSISGGSGDADLYVRYGQQPTTSSYDCRPYRNGNNEQCEFTNPTAGTWYLSIRAYRSYSGLTLEANYE</sequence>
<dbReference type="PROSITE" id="PS50093">
    <property type="entry name" value="PKD"/>
    <property type="match status" value="1"/>
</dbReference>
<gene>
    <name evidence="4" type="ORF">J3U87_22605</name>
</gene>
<dbReference type="Pfam" id="PF18911">
    <property type="entry name" value="PKD_4"/>
    <property type="match status" value="1"/>
</dbReference>
<dbReference type="InterPro" id="IPR024079">
    <property type="entry name" value="MetalloPept_cat_dom_sf"/>
</dbReference>
<dbReference type="Pfam" id="PF04151">
    <property type="entry name" value="PPC"/>
    <property type="match status" value="2"/>
</dbReference>
<feature type="domain" description="Peptidase M12B" evidence="3">
    <location>
        <begin position="225"/>
        <end position="404"/>
    </location>
</feature>
<dbReference type="InterPro" id="IPR007280">
    <property type="entry name" value="Peptidase_C_arc/bac"/>
</dbReference>
<dbReference type="Pfam" id="PF13688">
    <property type="entry name" value="Reprolysin_5"/>
    <property type="match status" value="1"/>
</dbReference>
<reference evidence="4" key="1">
    <citation type="submission" date="2021-03" db="EMBL/GenBank/DDBJ databases">
        <title>Acanthopleuribacteraceae sp. M133.</title>
        <authorList>
            <person name="Wang G."/>
        </authorList>
    </citation>
    <scope>NUCLEOTIDE SEQUENCE</scope>
    <source>
        <strain evidence="4">M133</strain>
    </source>
</reference>
<evidence type="ECO:0000256" key="1">
    <source>
        <dbReference type="ARBA" id="ARBA00001913"/>
    </source>
</evidence>
<keyword evidence="5" id="KW-1185">Reference proteome</keyword>
<dbReference type="InterPro" id="IPR035986">
    <property type="entry name" value="PKD_dom_sf"/>
</dbReference>
<proteinExistence type="predicted"/>
<dbReference type="GO" id="GO:0006509">
    <property type="term" value="P:membrane protein ectodomain proteolysis"/>
    <property type="evidence" value="ECO:0007669"/>
    <property type="project" value="TreeGrafter"/>
</dbReference>
<dbReference type="Gene3D" id="2.60.40.10">
    <property type="entry name" value="Immunoglobulins"/>
    <property type="match status" value="1"/>
</dbReference>
<dbReference type="SUPFAM" id="SSF55486">
    <property type="entry name" value="Metalloproteases ('zincins'), catalytic domain"/>
    <property type="match status" value="1"/>
</dbReference>
<evidence type="ECO:0000259" key="3">
    <source>
        <dbReference type="PROSITE" id="PS50215"/>
    </source>
</evidence>
<dbReference type="PROSITE" id="PS50215">
    <property type="entry name" value="ADAM_MEPRO"/>
    <property type="match status" value="1"/>
</dbReference>
<protein>
    <submittedName>
        <fullName evidence="4">Pre-peptidase C-terminal domain-containing protein</fullName>
    </submittedName>
</protein>
<dbReference type="KEGG" id="scor:J3U87_22605"/>
<dbReference type="InterPro" id="IPR001590">
    <property type="entry name" value="Peptidase_M12B"/>
</dbReference>
<feature type="domain" description="PKD" evidence="2">
    <location>
        <begin position="443"/>
        <end position="524"/>
    </location>
</feature>
<evidence type="ECO:0000313" key="4">
    <source>
        <dbReference type="EMBL" id="QTD48381.1"/>
    </source>
</evidence>
<accession>A0A8A4THT5</accession>
<dbReference type="InterPro" id="IPR013783">
    <property type="entry name" value="Ig-like_fold"/>
</dbReference>